<keyword evidence="3" id="KW-1185">Reference proteome</keyword>
<dbReference type="Pfam" id="PF00378">
    <property type="entry name" value="ECH_1"/>
    <property type="match status" value="1"/>
</dbReference>
<gene>
    <name evidence="2" type="ORF">J2S44_005286</name>
</gene>
<comment type="caution">
    <text evidence="2">The sequence shown here is derived from an EMBL/GenBank/DDBJ whole genome shotgun (WGS) entry which is preliminary data.</text>
</comment>
<evidence type="ECO:0000256" key="1">
    <source>
        <dbReference type="SAM" id="MobiDB-lite"/>
    </source>
</evidence>
<feature type="region of interest" description="Disordered" evidence="1">
    <location>
        <begin position="268"/>
        <end position="312"/>
    </location>
</feature>
<dbReference type="AlphaFoldDB" id="A0AAE3ZSV5"/>
<dbReference type="SUPFAM" id="SSF52096">
    <property type="entry name" value="ClpP/crotonase"/>
    <property type="match status" value="1"/>
</dbReference>
<dbReference type="PANTHER" id="PTHR11941:SF54">
    <property type="entry name" value="ENOYL-COA HYDRATASE, MITOCHONDRIAL"/>
    <property type="match status" value="1"/>
</dbReference>
<dbReference type="Proteomes" id="UP001183629">
    <property type="component" value="Unassembled WGS sequence"/>
</dbReference>
<proteinExistence type="predicted"/>
<accession>A0AAE3ZSV5</accession>
<evidence type="ECO:0000313" key="2">
    <source>
        <dbReference type="EMBL" id="MDR7325036.1"/>
    </source>
</evidence>
<dbReference type="InterPro" id="IPR029045">
    <property type="entry name" value="ClpP/crotonase-like_dom_sf"/>
</dbReference>
<evidence type="ECO:0000313" key="3">
    <source>
        <dbReference type="Proteomes" id="UP001183629"/>
    </source>
</evidence>
<dbReference type="CDD" id="cd06558">
    <property type="entry name" value="crotonase-like"/>
    <property type="match status" value="1"/>
</dbReference>
<dbReference type="Gene3D" id="3.90.226.10">
    <property type="entry name" value="2-enoyl-CoA Hydratase, Chain A, domain 1"/>
    <property type="match status" value="1"/>
</dbReference>
<name>A0AAE3ZSV5_9ACTN</name>
<dbReference type="GO" id="GO:0003824">
    <property type="term" value="F:catalytic activity"/>
    <property type="evidence" value="ECO:0007669"/>
    <property type="project" value="UniProtKB-ARBA"/>
</dbReference>
<dbReference type="InterPro" id="IPR001753">
    <property type="entry name" value="Enoyl-CoA_hydra/iso"/>
</dbReference>
<dbReference type="PANTHER" id="PTHR11941">
    <property type="entry name" value="ENOYL-COA HYDRATASE-RELATED"/>
    <property type="match status" value="1"/>
</dbReference>
<sequence>MSTLGVTRDRGVVTVVIDNPPVNVLSLPMMTELRTLFGALRDDDTARVVVFESADPEFFLAHVDMTLADDPDLVAAAIAGAPAGLNLFQAVGEALRTLPQVSIVKLAGLARGGGAEFVAAADMTFAAIGRAGLGQLEALGGIVPGGGGTQYLLHRTGRNRALEIVLGADLFDAETAERYGWVNRALPAGELDAFVDRLARNIADLPEGTITAIKHALPPHDLAAGMLREHEAWAGQFARPAADRLFRAVLAAGAQTRDGERHIEDLMRGLAEPTAGQPEGSPAAGQPEGSPAAGQPEGSPTAGQPEGSPTAG</sequence>
<dbReference type="GO" id="GO:0006635">
    <property type="term" value="P:fatty acid beta-oxidation"/>
    <property type="evidence" value="ECO:0007669"/>
    <property type="project" value="TreeGrafter"/>
</dbReference>
<organism evidence="2 3">
    <name type="scientific">Catenuloplanes niger</name>
    <dbReference type="NCBI Taxonomy" id="587534"/>
    <lineage>
        <taxon>Bacteria</taxon>
        <taxon>Bacillati</taxon>
        <taxon>Actinomycetota</taxon>
        <taxon>Actinomycetes</taxon>
        <taxon>Micromonosporales</taxon>
        <taxon>Micromonosporaceae</taxon>
        <taxon>Catenuloplanes</taxon>
    </lineage>
</organism>
<reference evidence="2 3" key="1">
    <citation type="submission" date="2023-07" db="EMBL/GenBank/DDBJ databases">
        <title>Sequencing the genomes of 1000 actinobacteria strains.</title>
        <authorList>
            <person name="Klenk H.-P."/>
        </authorList>
    </citation>
    <scope>NUCLEOTIDE SEQUENCE [LARGE SCALE GENOMIC DNA]</scope>
    <source>
        <strain evidence="2 3">DSM 44711</strain>
    </source>
</reference>
<protein>
    <submittedName>
        <fullName evidence="2">Enoyl-CoA hydratase/carnithine racemase</fullName>
    </submittedName>
</protein>
<dbReference type="RefSeq" id="WP_310419346.1">
    <property type="nucleotide sequence ID" value="NZ_JAVDYC010000001.1"/>
</dbReference>
<dbReference type="EMBL" id="JAVDYC010000001">
    <property type="protein sequence ID" value="MDR7325036.1"/>
    <property type="molecule type" value="Genomic_DNA"/>
</dbReference>